<organism evidence="2 3">
    <name type="scientific">Rhizoctonia solani 123E</name>
    <dbReference type="NCBI Taxonomy" id="1423351"/>
    <lineage>
        <taxon>Eukaryota</taxon>
        <taxon>Fungi</taxon>
        <taxon>Dikarya</taxon>
        <taxon>Basidiomycota</taxon>
        <taxon>Agaricomycotina</taxon>
        <taxon>Agaricomycetes</taxon>
        <taxon>Cantharellales</taxon>
        <taxon>Ceratobasidiaceae</taxon>
        <taxon>Rhizoctonia</taxon>
    </lineage>
</organism>
<accession>A0A074SCW0</accession>
<gene>
    <name evidence="2" type="ORF">V565_141170</name>
</gene>
<feature type="region of interest" description="Disordered" evidence="1">
    <location>
        <begin position="700"/>
        <end position="720"/>
    </location>
</feature>
<name>A0A074SCW0_9AGAM</name>
<protein>
    <submittedName>
        <fullName evidence="2">Uncharacterized protein</fullName>
    </submittedName>
</protein>
<reference evidence="2 3" key="1">
    <citation type="submission" date="2013-12" db="EMBL/GenBank/DDBJ databases">
        <authorList>
            <person name="Cubeta M."/>
            <person name="Pakala S."/>
            <person name="Fedorova N."/>
            <person name="Thomas E."/>
            <person name="Dean R."/>
            <person name="Jabaji S."/>
            <person name="Neate S."/>
            <person name="Toda T."/>
            <person name="Tavantzis S."/>
            <person name="Vilgalys R."/>
            <person name="Bharathan N."/>
            <person name="Pakala S."/>
            <person name="Losada L.S."/>
            <person name="Zafar N."/>
            <person name="Nierman W."/>
        </authorList>
    </citation>
    <scope>NUCLEOTIDE SEQUENCE [LARGE SCALE GENOMIC DNA]</scope>
    <source>
        <strain evidence="2 3">123E</strain>
    </source>
</reference>
<dbReference type="STRING" id="1423351.A0A074SCW0"/>
<dbReference type="Proteomes" id="UP000027456">
    <property type="component" value="Unassembled WGS sequence"/>
</dbReference>
<sequence>MSKSAMLKPLLDENLPPIVDGSLRDFINKYQELAADSFLDRKQIGPHTKFALTGEFLDGEERKRMRIRLPRNNTPMFRLTQASDIDSVIGFLFEADPFPLLPGHSIHIQILNNTTITLDAPLHIPPYVYLGPNGQPTEQTLDYHLMPNAQIGFIGGGNTPKILIRVFFPRKAGVRLAHQGNNINTHDMELFIDNLLIPAIREALPREYHGEFGINFNNEQFRAGRANGTVVYTAHIVSQQFVDRLFQVMHRLSKAHRVSWLEDFFLQLQIQGCKSATKHPPLEEAFEGEDPDEYEARFNALTQRRLEALTEAVDPLSAPDFKFDNWYVDIGTVLRVVDQGFSLFPCGETHSPLISSQLGIPMEKVSSIIRAGARARFYPDEIGHLKKAAGFRFDLRNGVESPFGVEYYQVYPTDRVLLSLKDKGNVAKHIEPQQVLENYNKVKDNHFKRVIKVFKDASVEEYDVGTRTEVRVPWLAAYDVQWVIPDEEAEHCFFIIQTKDYWDYKVVRLESYMAAMDCLVPKLFKIPERQLSAPVTLLVGLCWMTNATINRPDVGKDFDVLADTLCVHRKINDTVCPVIDLDFFTLHSFKEDGYARVSSHRTVSDKVLAYLCGIKGAHWHGEYVSLVRSNGRIEEDTGVPQWGQSEGTVRQSTLQLAGSKRKSHWVVTAASGPRPSRKKQVPLPPNATSVIAGSRATRLSEGPVAAGYQSEEEDPEHPFTQKTAEDDIDSILQRMVIEILRKIPVNSTHGNLGLMSEYETSQATFEIFEQPQRLPGILKAWKQVMKAKEWDMVIEKFLPTKEESRVVQLNKAGVQKQTYLQGIADSTWYKDWVRLITAPELDQNEPRQTEIVEFARKILHEKAKWLPM</sequence>
<dbReference type="HOGENOM" id="CLU_328220_0_0_1"/>
<comment type="caution">
    <text evidence="2">The sequence shown here is derived from an EMBL/GenBank/DDBJ whole genome shotgun (WGS) entry which is preliminary data.</text>
</comment>
<evidence type="ECO:0000313" key="2">
    <source>
        <dbReference type="EMBL" id="KEP47872.1"/>
    </source>
</evidence>
<evidence type="ECO:0000313" key="3">
    <source>
        <dbReference type="Proteomes" id="UP000027456"/>
    </source>
</evidence>
<keyword evidence="3" id="KW-1185">Reference proteome</keyword>
<dbReference type="EMBL" id="AZST01000631">
    <property type="protein sequence ID" value="KEP47872.1"/>
    <property type="molecule type" value="Genomic_DNA"/>
</dbReference>
<feature type="non-terminal residue" evidence="2">
    <location>
        <position position="868"/>
    </location>
</feature>
<dbReference type="AlphaFoldDB" id="A0A074SCW0"/>
<proteinExistence type="predicted"/>
<dbReference type="OrthoDB" id="3261690at2759"/>
<evidence type="ECO:0000256" key="1">
    <source>
        <dbReference type="SAM" id="MobiDB-lite"/>
    </source>
</evidence>
<feature type="region of interest" description="Disordered" evidence="1">
    <location>
        <begin position="666"/>
        <end position="688"/>
    </location>
</feature>